<dbReference type="InterPro" id="IPR011856">
    <property type="entry name" value="tRNA_endonuc-like_dom_sf"/>
</dbReference>
<sequence length="149" mass="16745">MTEQEIIKSEQGYSESKIQHICVNWFRQTFPHVGNLLFAVPNGGWRGARAGAQMVYEGQVKGVADLILLYPSGGKSSLCLEMKVPKKKGSSAGTQKPHQIEWQALVEKYGSTYVVCHGLIEFIKAVCDYLQINSTKYIDEALNKYPLYR</sequence>
<dbReference type="GO" id="GO:0003676">
    <property type="term" value="F:nucleic acid binding"/>
    <property type="evidence" value="ECO:0007669"/>
    <property type="project" value="InterPro"/>
</dbReference>
<comment type="cofactor">
    <cofactor evidence="1">
        <name>Mg(2+)</name>
        <dbReference type="ChEBI" id="CHEBI:18420"/>
    </cofactor>
</comment>
<dbReference type="Proteomes" id="UP000297635">
    <property type="component" value="Unassembled WGS sequence"/>
</dbReference>
<keyword evidence="2" id="KW-0540">Nuclease</keyword>
<comment type="caution">
    <text evidence="5">The sequence shown here is derived from an EMBL/GenBank/DDBJ whole genome shotgun (WGS) entry which is preliminary data.</text>
</comment>
<protein>
    <submittedName>
        <fullName evidence="5">VRR-NUC domain-containing protein</fullName>
    </submittedName>
</protein>
<evidence type="ECO:0000256" key="1">
    <source>
        <dbReference type="ARBA" id="ARBA00001946"/>
    </source>
</evidence>
<dbReference type="EMBL" id="SJSA01000002">
    <property type="protein sequence ID" value="TGG36564.1"/>
    <property type="molecule type" value="Genomic_DNA"/>
</dbReference>
<evidence type="ECO:0000313" key="6">
    <source>
        <dbReference type="Proteomes" id="UP000297635"/>
    </source>
</evidence>
<accession>A0A4Z0V1G8</accession>
<dbReference type="GO" id="GO:0016788">
    <property type="term" value="F:hydrolase activity, acting on ester bonds"/>
    <property type="evidence" value="ECO:0007669"/>
    <property type="project" value="InterPro"/>
</dbReference>
<dbReference type="SMART" id="SM00990">
    <property type="entry name" value="VRR_NUC"/>
    <property type="match status" value="1"/>
</dbReference>
<name>A0A4Z0V1G8_9BACT</name>
<dbReference type="AlphaFoldDB" id="A0A4Z0V1G8"/>
<evidence type="ECO:0000256" key="3">
    <source>
        <dbReference type="ARBA" id="ARBA00022801"/>
    </source>
</evidence>
<feature type="domain" description="VRR-NUC" evidence="4">
    <location>
        <begin position="13"/>
        <end position="120"/>
    </location>
</feature>
<organism evidence="5 6">
    <name type="scientific">Duncaniella freteri</name>
    <dbReference type="NCBI Taxonomy" id="2530391"/>
    <lineage>
        <taxon>Bacteria</taxon>
        <taxon>Pseudomonadati</taxon>
        <taxon>Bacteroidota</taxon>
        <taxon>Bacteroidia</taxon>
        <taxon>Bacteroidales</taxon>
        <taxon>Muribaculaceae</taxon>
        <taxon>Duncaniella</taxon>
    </lineage>
</organism>
<evidence type="ECO:0000313" key="5">
    <source>
        <dbReference type="EMBL" id="TGG36564.1"/>
    </source>
</evidence>
<proteinExistence type="predicted"/>
<dbReference type="RefSeq" id="WP_135472297.1">
    <property type="nucleotide sequence ID" value="NZ_SJSA01000002.1"/>
</dbReference>
<reference evidence="5 6" key="1">
    <citation type="submission" date="2019-02" db="EMBL/GenBank/DDBJ databases">
        <title>Isolation and identification of novel species under the genus Muribaculum.</title>
        <authorList>
            <person name="Miyake S."/>
            <person name="Ding Y."/>
            <person name="Low A."/>
            <person name="Soh M."/>
            <person name="Seedorf H."/>
        </authorList>
    </citation>
    <scope>NUCLEOTIDE SEQUENCE [LARGE SCALE GENOMIC DNA]</scope>
    <source>
        <strain evidence="5 6">TLL-A3</strain>
    </source>
</reference>
<dbReference type="GeneID" id="82150521"/>
<dbReference type="GO" id="GO:0004518">
    <property type="term" value="F:nuclease activity"/>
    <property type="evidence" value="ECO:0007669"/>
    <property type="project" value="UniProtKB-KW"/>
</dbReference>
<evidence type="ECO:0000259" key="4">
    <source>
        <dbReference type="SMART" id="SM00990"/>
    </source>
</evidence>
<evidence type="ECO:0000256" key="2">
    <source>
        <dbReference type="ARBA" id="ARBA00022722"/>
    </source>
</evidence>
<dbReference type="Gene3D" id="3.40.1350.10">
    <property type="match status" value="1"/>
</dbReference>
<keyword evidence="6" id="KW-1185">Reference proteome</keyword>
<gene>
    <name evidence="5" type="ORF">EZ315_12035</name>
</gene>
<keyword evidence="3" id="KW-0378">Hydrolase</keyword>
<dbReference type="InterPro" id="IPR014883">
    <property type="entry name" value="VRR_NUC"/>
</dbReference>